<keyword evidence="2" id="KW-0808">Transferase</keyword>
<dbReference type="GO" id="GO:0008168">
    <property type="term" value="F:methyltransferase activity"/>
    <property type="evidence" value="ECO:0007669"/>
    <property type="project" value="UniProtKB-KW"/>
</dbReference>
<dbReference type="EMBL" id="MDSL01000052">
    <property type="protein sequence ID" value="PPT94879.1"/>
    <property type="molecule type" value="Genomic_DNA"/>
</dbReference>
<name>A0A2S6ZRB6_9XANT</name>
<reference evidence="2 3" key="1">
    <citation type="submission" date="2016-08" db="EMBL/GenBank/DDBJ databases">
        <title>Evolution of the type three secretion system and type three effector repertoires in Xanthomonas.</title>
        <authorList>
            <person name="Merda D."/>
            <person name="Briand M."/>
            <person name="Bosis E."/>
            <person name="Rousseau C."/>
            <person name="Portier P."/>
            <person name="Jacques M.-A."/>
            <person name="Fischer-Le Saux M."/>
        </authorList>
    </citation>
    <scope>NUCLEOTIDE SEQUENCE [LARGE SCALE GENOMIC DNA]</scope>
    <source>
        <strain evidence="2 3">CFBP 7409</strain>
    </source>
</reference>
<accession>A0A2S6ZRB6</accession>
<proteinExistence type="predicted"/>
<dbReference type="SUPFAM" id="SSF52980">
    <property type="entry name" value="Restriction endonuclease-like"/>
    <property type="match status" value="1"/>
</dbReference>
<sequence>MRARAKIQFARTLRREMTAAERLLWYRLRDRRLLGFKFRRQCPVGPYIADFACLECALIVELDGSQHLNACSDAPRSTFLQREGFQLLRFWNNEVLMRTNDVCHVIAQALCVARSSSPLSDVR</sequence>
<dbReference type="RefSeq" id="WP_104564373.1">
    <property type="nucleotide sequence ID" value="NZ_MDSK01000044.1"/>
</dbReference>
<dbReference type="Gene3D" id="3.40.960.10">
    <property type="entry name" value="VSR Endonuclease"/>
    <property type="match status" value="1"/>
</dbReference>
<dbReference type="Pfam" id="PF04480">
    <property type="entry name" value="DUF559"/>
    <property type="match status" value="1"/>
</dbReference>
<organism evidence="2 3">
    <name type="scientific">Xanthomonas arboricola pv. guizotiae</name>
    <dbReference type="NCBI Taxonomy" id="487867"/>
    <lineage>
        <taxon>Bacteria</taxon>
        <taxon>Pseudomonadati</taxon>
        <taxon>Pseudomonadota</taxon>
        <taxon>Gammaproteobacteria</taxon>
        <taxon>Lysobacterales</taxon>
        <taxon>Lysobacteraceae</taxon>
        <taxon>Xanthomonas</taxon>
    </lineage>
</organism>
<dbReference type="CDD" id="cd01038">
    <property type="entry name" value="Endonuclease_DUF559"/>
    <property type="match status" value="1"/>
</dbReference>
<dbReference type="PANTHER" id="PTHR38590:SF1">
    <property type="entry name" value="BLL0828 PROTEIN"/>
    <property type="match status" value="1"/>
</dbReference>
<dbReference type="AlphaFoldDB" id="A0A2S6ZRB6"/>
<dbReference type="PANTHER" id="PTHR38590">
    <property type="entry name" value="BLL0828 PROTEIN"/>
    <property type="match status" value="1"/>
</dbReference>
<dbReference type="GO" id="GO:0032259">
    <property type="term" value="P:methylation"/>
    <property type="evidence" value="ECO:0007669"/>
    <property type="project" value="UniProtKB-KW"/>
</dbReference>
<evidence type="ECO:0000313" key="2">
    <source>
        <dbReference type="EMBL" id="PPT94879.1"/>
    </source>
</evidence>
<evidence type="ECO:0000313" key="3">
    <source>
        <dbReference type="Proteomes" id="UP000238049"/>
    </source>
</evidence>
<protein>
    <submittedName>
        <fullName evidence="2">DNA methyltransferase</fullName>
    </submittedName>
</protein>
<evidence type="ECO:0000259" key="1">
    <source>
        <dbReference type="Pfam" id="PF04480"/>
    </source>
</evidence>
<dbReference type="InterPro" id="IPR007569">
    <property type="entry name" value="DUF559"/>
</dbReference>
<comment type="caution">
    <text evidence="2">The sequence shown here is derived from an EMBL/GenBank/DDBJ whole genome shotgun (WGS) entry which is preliminary data.</text>
</comment>
<dbReference type="InterPro" id="IPR047216">
    <property type="entry name" value="Endonuclease_DUF559_bact"/>
</dbReference>
<keyword evidence="2" id="KW-0489">Methyltransferase</keyword>
<feature type="domain" description="DUF559" evidence="1">
    <location>
        <begin position="7"/>
        <end position="110"/>
    </location>
</feature>
<dbReference type="Proteomes" id="UP000238049">
    <property type="component" value="Unassembled WGS sequence"/>
</dbReference>
<gene>
    <name evidence="2" type="ORF">XarbCFBP7409_18515</name>
</gene>
<dbReference type="InterPro" id="IPR011335">
    <property type="entry name" value="Restrct_endonuc-II-like"/>
</dbReference>